<dbReference type="OrthoDB" id="76773at2759"/>
<dbReference type="Proteomes" id="UP000007797">
    <property type="component" value="Unassembled WGS sequence"/>
</dbReference>
<proteinExistence type="predicted"/>
<dbReference type="KEGG" id="dfa:DFA_12023"/>
<gene>
    <name evidence="1" type="ORF">DFA_12023</name>
</gene>
<evidence type="ECO:0000313" key="1">
    <source>
        <dbReference type="EMBL" id="EGG14253.1"/>
    </source>
</evidence>
<dbReference type="GeneID" id="14866332"/>
<name>F4QFF2_CACFS</name>
<evidence type="ECO:0000313" key="2">
    <source>
        <dbReference type="Proteomes" id="UP000007797"/>
    </source>
</evidence>
<evidence type="ECO:0008006" key="3">
    <source>
        <dbReference type="Google" id="ProtNLM"/>
    </source>
</evidence>
<dbReference type="RefSeq" id="XP_004350962.1">
    <property type="nucleotide sequence ID" value="XM_004350910.1"/>
</dbReference>
<dbReference type="EMBL" id="GL883029">
    <property type="protein sequence ID" value="EGG14253.1"/>
    <property type="molecule type" value="Genomic_DNA"/>
</dbReference>
<dbReference type="PANTHER" id="PTHR46586">
    <property type="entry name" value="ANKYRIN REPEAT-CONTAINING PROTEIN"/>
    <property type="match status" value="1"/>
</dbReference>
<dbReference type="InterPro" id="IPR052050">
    <property type="entry name" value="SecEffector_AnkRepeat"/>
</dbReference>
<sequence>MNSISYQLQLVQLEQLEQSSHVKNTDLFFTIFRNIFTRSLLWRMIQKDLHQSGWTRGSKLRTASLKTLAIHGLEDQFLQQWETMQVGRSHHLISRTGRMADLIYTAMTSNMWRVVKKLAIYHLKAVKIRIIAQKGNLDMVKFMVENGFAKMNGGPLFSAMENGHLEVVEYLFGVNPYRRNKFWYEATCKTAANGHLHVIRFLNANGVSEAFRPPRHKSKDWLFAGDLLSRSIDSNNVELVRYLYTYFYKDNQKYTCHSLITKAMDSGNIDIVNYIRENIPLDHTITTFGRIHKDLIDRHDLIQSIVATNRIAMITLIFSLIASSRMEDDEIKLGQQIRSLLTLYKESNPFYLNDGGGKFEIKGLLEKCLFYNKLTLFSEFVKDEGYILEDQSNGPALISKRQFQAFKLLVTFLPLTTDIHFTSAFAIAQSSNLEMVKWMVQNRHRFQFNLQSLLIISTCSTTSPGNLEVMAYLYDLYQNQSHLSNIPFINDRSYLPYAYTREKDLLVLTAILHQNEMVKLLLSSGHTYSPSVMDHFAAVGDLEFIKYLCNLGHKCTDKAFANACEKGYLETAKFLYETFEECRTTQASLTSVVSKGHLSIVQYLTSIGTYDQATIEISVGLAIHNNDMPIIRYLLGITPEKWDNKAMKPFYQKAIALMNPSFITLFGQSYFK</sequence>
<dbReference type="AlphaFoldDB" id="F4QFF2"/>
<dbReference type="STRING" id="1054147.F4QFF2"/>
<dbReference type="SUPFAM" id="SSF48403">
    <property type="entry name" value="Ankyrin repeat"/>
    <property type="match status" value="1"/>
</dbReference>
<reference evidence="2" key="1">
    <citation type="journal article" date="2011" name="Genome Res.">
        <title>Phylogeny-wide analysis of social amoeba genomes highlights ancient origins for complex intercellular communication.</title>
        <authorList>
            <person name="Heidel A.J."/>
            <person name="Lawal H.M."/>
            <person name="Felder M."/>
            <person name="Schilde C."/>
            <person name="Helps N.R."/>
            <person name="Tunggal B."/>
            <person name="Rivero F."/>
            <person name="John U."/>
            <person name="Schleicher M."/>
            <person name="Eichinger L."/>
            <person name="Platzer M."/>
            <person name="Noegel A.A."/>
            <person name="Schaap P."/>
            <person name="Gloeckner G."/>
        </authorList>
    </citation>
    <scope>NUCLEOTIDE SEQUENCE [LARGE SCALE GENOMIC DNA]</scope>
    <source>
        <strain evidence="2">SH3</strain>
    </source>
</reference>
<accession>F4QFF2</accession>
<dbReference type="InterPro" id="IPR036770">
    <property type="entry name" value="Ankyrin_rpt-contain_sf"/>
</dbReference>
<protein>
    <recommendedName>
        <fullName evidence="3">Ankyrin repeat-containing protein</fullName>
    </recommendedName>
</protein>
<organism evidence="1 2">
    <name type="scientific">Cavenderia fasciculata</name>
    <name type="common">Slime mold</name>
    <name type="synonym">Dictyostelium fasciculatum</name>
    <dbReference type="NCBI Taxonomy" id="261658"/>
    <lineage>
        <taxon>Eukaryota</taxon>
        <taxon>Amoebozoa</taxon>
        <taxon>Evosea</taxon>
        <taxon>Eumycetozoa</taxon>
        <taxon>Dictyostelia</taxon>
        <taxon>Acytosteliales</taxon>
        <taxon>Cavenderiaceae</taxon>
        <taxon>Cavenderia</taxon>
    </lineage>
</organism>
<dbReference type="PANTHER" id="PTHR46586:SF3">
    <property type="entry name" value="ANKYRIN REPEAT-CONTAINING PROTEIN"/>
    <property type="match status" value="1"/>
</dbReference>
<dbReference type="Gene3D" id="1.25.40.20">
    <property type="entry name" value="Ankyrin repeat-containing domain"/>
    <property type="match status" value="2"/>
</dbReference>
<keyword evidence="2" id="KW-1185">Reference proteome</keyword>